<sequence>MTASPRELSCAFDAATATDCRRPRSCRSCLETEGCALSTSGRCTAASAKRPGSSAARPPAVTDPASSRVWPLVSVSSWASPFNASSASYCAGDDAVCSLCRSLFEDGVQRAERDPYDDVASPDDVLMCRGLDGCLCLETCEIERVRRKIVVSDQPNCPAAPLTSHDEVRPDPRAARLAPPRAASTWTPPESCEFVGRRHNAKGCRPRRPCIDCLMREDCMVDHEGFCVNRTLHGFDRWTGWQRAVEAFYRAHNGSVPWQATVCSSADPQCRRCFVDAWRDHAANRSAPFPPSTCRGWNDCACSLRCIAPDDDGSVVDCWAIETTAFFQDIEGDVLKVALVALGVFALIIMGLRHMSERYRSLAHMAAAHATAVVRHVLPDRALDLFGWQNLRRQLIARELELLAGAEDVAPVVMPPVDLLLTAPSAPDQELLDFEDGIEPPKAPLFVHPHSGATAPVGDNGPRLARSLSSGESDMRTPRRSHPPTPSAPDLSDEDEYLVLLQCPEDASSCGGRPSSAPAAEAT</sequence>
<comment type="caution">
    <text evidence="2">The sequence shown here is derived from an EMBL/GenBank/DDBJ whole genome shotgun (WGS) entry which is preliminary data.</text>
</comment>
<dbReference type="AlphaFoldDB" id="A0AAD5Q4V7"/>
<evidence type="ECO:0000313" key="2">
    <source>
        <dbReference type="EMBL" id="KAJ0393881.1"/>
    </source>
</evidence>
<proteinExistence type="predicted"/>
<feature type="region of interest" description="Disordered" evidence="1">
    <location>
        <begin position="449"/>
        <end position="523"/>
    </location>
</feature>
<organism evidence="2 3">
    <name type="scientific">Pythium insidiosum</name>
    <name type="common">Pythiosis disease agent</name>
    <dbReference type="NCBI Taxonomy" id="114742"/>
    <lineage>
        <taxon>Eukaryota</taxon>
        <taxon>Sar</taxon>
        <taxon>Stramenopiles</taxon>
        <taxon>Oomycota</taxon>
        <taxon>Peronosporomycetes</taxon>
        <taxon>Pythiales</taxon>
        <taxon>Pythiaceae</taxon>
        <taxon>Pythium</taxon>
    </lineage>
</organism>
<accession>A0AAD5Q4V7</accession>
<evidence type="ECO:0000313" key="3">
    <source>
        <dbReference type="Proteomes" id="UP001209570"/>
    </source>
</evidence>
<reference evidence="2" key="1">
    <citation type="submission" date="2021-12" db="EMBL/GenBank/DDBJ databases">
        <title>Prjna785345.</title>
        <authorList>
            <person name="Rujirawat T."/>
            <person name="Krajaejun T."/>
        </authorList>
    </citation>
    <scope>NUCLEOTIDE SEQUENCE</scope>
    <source>
        <strain evidence="2">Pi057C3</strain>
    </source>
</reference>
<protein>
    <submittedName>
        <fullName evidence="2">Uncharacterized protein</fullName>
    </submittedName>
</protein>
<gene>
    <name evidence="2" type="ORF">P43SY_007249</name>
</gene>
<keyword evidence="3" id="KW-1185">Reference proteome</keyword>
<dbReference type="Proteomes" id="UP001209570">
    <property type="component" value="Unassembled WGS sequence"/>
</dbReference>
<name>A0AAD5Q4V7_PYTIN</name>
<dbReference type="EMBL" id="JAKCXM010000453">
    <property type="protein sequence ID" value="KAJ0393881.1"/>
    <property type="molecule type" value="Genomic_DNA"/>
</dbReference>
<evidence type="ECO:0000256" key="1">
    <source>
        <dbReference type="SAM" id="MobiDB-lite"/>
    </source>
</evidence>